<dbReference type="EMBL" id="JAWDJW010010467">
    <property type="protein sequence ID" value="KAK3046359.1"/>
    <property type="molecule type" value="Genomic_DNA"/>
</dbReference>
<name>A0ACC3CWH8_9PEZI</name>
<reference evidence="1" key="1">
    <citation type="submission" date="2024-09" db="EMBL/GenBank/DDBJ databases">
        <title>Black Yeasts Isolated from many extreme environments.</title>
        <authorList>
            <person name="Coleine C."/>
            <person name="Stajich J.E."/>
            <person name="Selbmann L."/>
        </authorList>
    </citation>
    <scope>NUCLEOTIDE SEQUENCE</scope>
    <source>
        <strain evidence="1">CCFEE 5737</strain>
    </source>
</reference>
<accession>A0ACC3CWH8</accession>
<keyword evidence="2" id="KW-1185">Reference proteome</keyword>
<dbReference type="Proteomes" id="UP001186974">
    <property type="component" value="Unassembled WGS sequence"/>
</dbReference>
<organism evidence="1 2">
    <name type="scientific">Coniosporium uncinatum</name>
    <dbReference type="NCBI Taxonomy" id="93489"/>
    <lineage>
        <taxon>Eukaryota</taxon>
        <taxon>Fungi</taxon>
        <taxon>Dikarya</taxon>
        <taxon>Ascomycota</taxon>
        <taxon>Pezizomycotina</taxon>
        <taxon>Dothideomycetes</taxon>
        <taxon>Dothideomycetes incertae sedis</taxon>
        <taxon>Coniosporium</taxon>
    </lineage>
</organism>
<proteinExistence type="predicted"/>
<sequence length="220" mass="24989">MSEQANKRAVYTIDLTGSDDDVQITSSRPTKTPRLANKHITPRDSGYFGAEAEEEESEDVIDLSQDRNDRSIQNYVLYGMLHLIGSPHFELSYLQLLAGTLQTKVVGVRYYNGYASIGEMVVLNREPHNQYDRNAIQVQNVQRDQIGHIPRTVAVKLAKFMDGGSLRVEGILVGHLSYYEGPIALKLFGSNDPTERMRLTEQMKAEKLPVDEFKRREKEE</sequence>
<evidence type="ECO:0000313" key="1">
    <source>
        <dbReference type="EMBL" id="KAK3046359.1"/>
    </source>
</evidence>
<feature type="non-terminal residue" evidence="1">
    <location>
        <position position="220"/>
    </location>
</feature>
<protein>
    <submittedName>
        <fullName evidence="1">Uncharacterized protein</fullName>
    </submittedName>
</protein>
<evidence type="ECO:0000313" key="2">
    <source>
        <dbReference type="Proteomes" id="UP001186974"/>
    </source>
</evidence>
<comment type="caution">
    <text evidence="1">The sequence shown here is derived from an EMBL/GenBank/DDBJ whole genome shotgun (WGS) entry which is preliminary data.</text>
</comment>
<gene>
    <name evidence="1" type="ORF">LTS18_013386</name>
</gene>